<dbReference type="RefSeq" id="WP_056981684.1">
    <property type="nucleotide sequence ID" value="NZ_BJVK01000047.1"/>
</dbReference>
<name>A0A511DWW8_LENKE</name>
<feature type="region of interest" description="Disordered" evidence="1">
    <location>
        <begin position="1"/>
        <end position="21"/>
    </location>
</feature>
<dbReference type="Proteomes" id="UP000321893">
    <property type="component" value="Unassembled WGS sequence"/>
</dbReference>
<accession>A0A511DWW8</accession>
<protein>
    <recommendedName>
        <fullName evidence="4">Phage terminase small subunit P27 family</fullName>
    </recommendedName>
</protein>
<evidence type="ECO:0000313" key="2">
    <source>
        <dbReference type="EMBL" id="GEL29325.1"/>
    </source>
</evidence>
<dbReference type="Pfam" id="PF05119">
    <property type="entry name" value="Terminase_4"/>
    <property type="match status" value="1"/>
</dbReference>
<gene>
    <name evidence="2" type="ORF">LKE01_21450</name>
</gene>
<reference evidence="2" key="1">
    <citation type="submission" date="2019-07" db="EMBL/GenBank/DDBJ databases">
        <title>Whole genome shotgun sequence of Lactobacillus kefiri NBRC 15888.</title>
        <authorList>
            <person name="Hosoyama A."/>
            <person name="Uohara A."/>
            <person name="Ohji S."/>
            <person name="Ichikawa N."/>
        </authorList>
    </citation>
    <scope>NUCLEOTIDE SEQUENCE [LARGE SCALE GENOMIC DNA]</scope>
    <source>
        <strain evidence="2">NBRC 15888</strain>
    </source>
</reference>
<sequence>MKKLDTRNHISKIEKGDREQAKQLLKDQQTELTPASFLDRHEKNVFKKLVSVIDLDATPLSGVDSYQLSLLVLQMNYIALSAQNIKEKGLIIGKVKNPSIAIMNQAIKNSNSLISELGLSYNKRVNSLLDKIQNGSNEVDPIAEMLEND</sequence>
<dbReference type="InterPro" id="IPR006448">
    <property type="entry name" value="Phage_term_ssu_P27"/>
</dbReference>
<proteinExistence type="predicted"/>
<comment type="caution">
    <text evidence="2">The sequence shown here is derived from an EMBL/GenBank/DDBJ whole genome shotgun (WGS) entry which is preliminary data.</text>
</comment>
<organism evidence="2 3">
    <name type="scientific">Lentilactobacillus kefiri</name>
    <name type="common">Lactobacillus kefiri</name>
    <dbReference type="NCBI Taxonomy" id="33962"/>
    <lineage>
        <taxon>Bacteria</taxon>
        <taxon>Bacillati</taxon>
        <taxon>Bacillota</taxon>
        <taxon>Bacilli</taxon>
        <taxon>Lactobacillales</taxon>
        <taxon>Lactobacillaceae</taxon>
        <taxon>Lentilactobacillus</taxon>
    </lineage>
</organism>
<keyword evidence="3" id="KW-1185">Reference proteome</keyword>
<dbReference type="STRING" id="1423764.FC95_GL000973"/>
<evidence type="ECO:0000256" key="1">
    <source>
        <dbReference type="SAM" id="MobiDB-lite"/>
    </source>
</evidence>
<dbReference type="AlphaFoldDB" id="A0A511DWW8"/>
<evidence type="ECO:0000313" key="3">
    <source>
        <dbReference type="Proteomes" id="UP000321893"/>
    </source>
</evidence>
<dbReference type="EMBL" id="BJVK01000047">
    <property type="protein sequence ID" value="GEL29325.1"/>
    <property type="molecule type" value="Genomic_DNA"/>
</dbReference>
<evidence type="ECO:0008006" key="4">
    <source>
        <dbReference type="Google" id="ProtNLM"/>
    </source>
</evidence>